<feature type="domain" description="Putative restriction endonuclease" evidence="1">
    <location>
        <begin position="17"/>
        <end position="185"/>
    </location>
</feature>
<keyword evidence="2" id="KW-0255">Endonuclease</keyword>
<protein>
    <submittedName>
        <fullName evidence="2">Uma2 family endonuclease</fullName>
    </submittedName>
</protein>
<keyword evidence="2" id="KW-0540">Nuclease</keyword>
<comment type="caution">
    <text evidence="2">The sequence shown here is derived from an EMBL/GenBank/DDBJ whole genome shotgun (WGS) entry which is preliminary data.</text>
</comment>
<dbReference type="Proteomes" id="UP000520814">
    <property type="component" value="Unassembled WGS sequence"/>
</dbReference>
<dbReference type="RefSeq" id="WP_184198040.1">
    <property type="nucleotide sequence ID" value="NZ_JACHGW010000003.1"/>
</dbReference>
<dbReference type="SUPFAM" id="SSF52980">
    <property type="entry name" value="Restriction endonuclease-like"/>
    <property type="match status" value="1"/>
</dbReference>
<keyword evidence="2" id="KW-0378">Hydrolase</keyword>
<dbReference type="CDD" id="cd06260">
    <property type="entry name" value="DUF820-like"/>
    <property type="match status" value="1"/>
</dbReference>
<accession>A0A7W9W763</accession>
<name>A0A7W9W763_ARMRO</name>
<evidence type="ECO:0000313" key="2">
    <source>
        <dbReference type="EMBL" id="MBB6051318.1"/>
    </source>
</evidence>
<organism evidence="2 3">
    <name type="scientific">Armatimonas rosea</name>
    <dbReference type="NCBI Taxonomy" id="685828"/>
    <lineage>
        <taxon>Bacteria</taxon>
        <taxon>Bacillati</taxon>
        <taxon>Armatimonadota</taxon>
        <taxon>Armatimonadia</taxon>
        <taxon>Armatimonadales</taxon>
        <taxon>Armatimonadaceae</taxon>
        <taxon>Armatimonas</taxon>
    </lineage>
</organism>
<evidence type="ECO:0000259" key="1">
    <source>
        <dbReference type="Pfam" id="PF05685"/>
    </source>
</evidence>
<dbReference type="GO" id="GO:0004519">
    <property type="term" value="F:endonuclease activity"/>
    <property type="evidence" value="ECO:0007669"/>
    <property type="project" value="UniProtKB-KW"/>
</dbReference>
<dbReference type="Pfam" id="PF05685">
    <property type="entry name" value="Uma2"/>
    <property type="match status" value="1"/>
</dbReference>
<gene>
    <name evidence="2" type="ORF">HNQ39_003128</name>
</gene>
<reference evidence="2 3" key="1">
    <citation type="submission" date="2020-08" db="EMBL/GenBank/DDBJ databases">
        <title>Genomic Encyclopedia of Type Strains, Phase IV (KMG-IV): sequencing the most valuable type-strain genomes for metagenomic binning, comparative biology and taxonomic classification.</title>
        <authorList>
            <person name="Goeker M."/>
        </authorList>
    </citation>
    <scope>NUCLEOTIDE SEQUENCE [LARGE SCALE GENOMIC DNA]</scope>
    <source>
        <strain evidence="2 3">DSM 23562</strain>
    </source>
</reference>
<dbReference type="Gene3D" id="3.90.1570.10">
    <property type="entry name" value="tt1808, chain A"/>
    <property type="match status" value="1"/>
</dbReference>
<sequence>MSYALKLPEPAAEPATLEEYLAREKDAEHKSEFFGDRIVAMAGASPAHNTLASNFLIETGRQLLETECQSYNSDQKVRVFDAGRIFYPDASVVCEDAHFDDDGSLRNPLVVVEVLSDSTEHKDRVEKWLHYQQLASLRAYILIAQDQILVEVFERPNPETDWTYRSFSRKDDHFPLHCLGITLSVAALYRRVPAPEPPDPRAG</sequence>
<evidence type="ECO:0000313" key="3">
    <source>
        <dbReference type="Proteomes" id="UP000520814"/>
    </source>
</evidence>
<dbReference type="PANTHER" id="PTHR36558">
    <property type="entry name" value="GLR1098 PROTEIN"/>
    <property type="match status" value="1"/>
</dbReference>
<proteinExistence type="predicted"/>
<dbReference type="InterPro" id="IPR008538">
    <property type="entry name" value="Uma2"/>
</dbReference>
<dbReference type="EMBL" id="JACHGW010000003">
    <property type="protein sequence ID" value="MBB6051318.1"/>
    <property type="molecule type" value="Genomic_DNA"/>
</dbReference>
<keyword evidence="3" id="KW-1185">Reference proteome</keyword>
<dbReference type="InterPro" id="IPR011335">
    <property type="entry name" value="Restrct_endonuc-II-like"/>
</dbReference>
<dbReference type="InterPro" id="IPR012296">
    <property type="entry name" value="Nuclease_put_TT1808"/>
</dbReference>
<dbReference type="AlphaFoldDB" id="A0A7W9W763"/>
<dbReference type="PANTHER" id="PTHR36558:SF1">
    <property type="entry name" value="RESTRICTION ENDONUCLEASE DOMAIN-CONTAINING PROTEIN-RELATED"/>
    <property type="match status" value="1"/>
</dbReference>